<evidence type="ECO:0000313" key="1">
    <source>
        <dbReference type="EMBL" id="SUZ81681.1"/>
    </source>
</evidence>
<accession>A0A381QQR2</accession>
<gene>
    <name evidence="1" type="ORF">METZ01_LOCUS34535</name>
</gene>
<protein>
    <submittedName>
        <fullName evidence="1">Uncharacterized protein</fullName>
    </submittedName>
</protein>
<name>A0A381QQR2_9ZZZZ</name>
<sequence length="39" mass="4764">MGFCEEKNQFFDCFFLPSPRRRFLIVGSRIANHHLWILH</sequence>
<dbReference type="AlphaFoldDB" id="A0A381QQR2"/>
<dbReference type="EMBL" id="UINC01001478">
    <property type="protein sequence ID" value="SUZ81681.1"/>
    <property type="molecule type" value="Genomic_DNA"/>
</dbReference>
<organism evidence="1">
    <name type="scientific">marine metagenome</name>
    <dbReference type="NCBI Taxonomy" id="408172"/>
    <lineage>
        <taxon>unclassified sequences</taxon>
        <taxon>metagenomes</taxon>
        <taxon>ecological metagenomes</taxon>
    </lineage>
</organism>
<proteinExistence type="predicted"/>
<reference evidence="1" key="1">
    <citation type="submission" date="2018-05" db="EMBL/GenBank/DDBJ databases">
        <authorList>
            <person name="Lanie J.A."/>
            <person name="Ng W.-L."/>
            <person name="Kazmierczak K.M."/>
            <person name="Andrzejewski T.M."/>
            <person name="Davidsen T.M."/>
            <person name="Wayne K.J."/>
            <person name="Tettelin H."/>
            <person name="Glass J.I."/>
            <person name="Rusch D."/>
            <person name="Podicherti R."/>
            <person name="Tsui H.-C.T."/>
            <person name="Winkler M.E."/>
        </authorList>
    </citation>
    <scope>NUCLEOTIDE SEQUENCE</scope>
</reference>